<sequence length="108" mass="11851">MNTPRTSTREQGQVESAGTRGLIVTDAFFRILTDASDQVNDGEFIGFGSEADASTVRDPLVRIDAFDSSEWTVILDPARVQVDTTFRKWFGAGTDGAPFTRRGSESWS</sequence>
<protein>
    <submittedName>
        <fullName evidence="1">Uncharacterized protein</fullName>
    </submittedName>
</protein>
<dbReference type="RefSeq" id="WP_204607981.1">
    <property type="nucleotide sequence ID" value="NZ_BAAAJX010000014.1"/>
</dbReference>
<keyword evidence="2" id="KW-1185">Reference proteome</keyword>
<dbReference type="Proteomes" id="UP001501742">
    <property type="component" value="Unassembled WGS sequence"/>
</dbReference>
<comment type="caution">
    <text evidence="1">The sequence shown here is derived from an EMBL/GenBank/DDBJ whole genome shotgun (WGS) entry which is preliminary data.</text>
</comment>
<name>A0ABP4K5I8_9MICO</name>
<proteinExistence type="predicted"/>
<reference evidence="2" key="1">
    <citation type="journal article" date="2019" name="Int. J. Syst. Evol. Microbiol.">
        <title>The Global Catalogue of Microorganisms (GCM) 10K type strain sequencing project: providing services to taxonomists for standard genome sequencing and annotation.</title>
        <authorList>
            <consortium name="The Broad Institute Genomics Platform"/>
            <consortium name="The Broad Institute Genome Sequencing Center for Infectious Disease"/>
            <person name="Wu L."/>
            <person name="Ma J."/>
        </authorList>
    </citation>
    <scope>NUCLEOTIDE SEQUENCE [LARGE SCALE GENOMIC DNA]</scope>
    <source>
        <strain evidence="2">JCM 12140</strain>
    </source>
</reference>
<evidence type="ECO:0000313" key="2">
    <source>
        <dbReference type="Proteomes" id="UP001501742"/>
    </source>
</evidence>
<gene>
    <name evidence="1" type="ORF">GCM10009627_25270</name>
</gene>
<dbReference type="EMBL" id="BAAAJX010000014">
    <property type="protein sequence ID" value="GAA1494181.1"/>
    <property type="molecule type" value="Genomic_DNA"/>
</dbReference>
<evidence type="ECO:0000313" key="1">
    <source>
        <dbReference type="EMBL" id="GAA1494181.1"/>
    </source>
</evidence>
<organism evidence="1 2">
    <name type="scientific">Curtobacterium herbarum</name>
    <dbReference type="NCBI Taxonomy" id="150122"/>
    <lineage>
        <taxon>Bacteria</taxon>
        <taxon>Bacillati</taxon>
        <taxon>Actinomycetota</taxon>
        <taxon>Actinomycetes</taxon>
        <taxon>Micrococcales</taxon>
        <taxon>Microbacteriaceae</taxon>
        <taxon>Curtobacterium</taxon>
    </lineage>
</organism>
<accession>A0ABP4K5I8</accession>